<evidence type="ECO:0000313" key="2">
    <source>
        <dbReference type="EMBL" id="QGM47032.1"/>
    </source>
</evidence>
<dbReference type="Proteomes" id="UP000309061">
    <property type="component" value="Chromosome"/>
</dbReference>
<organism evidence="2 3">
    <name type="scientific">Methylocystis heyeri</name>
    <dbReference type="NCBI Taxonomy" id="391905"/>
    <lineage>
        <taxon>Bacteria</taxon>
        <taxon>Pseudomonadati</taxon>
        <taxon>Pseudomonadota</taxon>
        <taxon>Alphaproteobacteria</taxon>
        <taxon>Hyphomicrobiales</taxon>
        <taxon>Methylocystaceae</taxon>
        <taxon>Methylocystis</taxon>
    </lineage>
</organism>
<dbReference type="NCBIfam" id="TIGR03187">
    <property type="entry name" value="DGQHR"/>
    <property type="match status" value="1"/>
</dbReference>
<evidence type="ECO:0000313" key="3">
    <source>
        <dbReference type="Proteomes" id="UP000309061"/>
    </source>
</evidence>
<dbReference type="CDD" id="cd16413">
    <property type="entry name" value="DGQHR_domain"/>
    <property type="match status" value="1"/>
</dbReference>
<dbReference type="RefSeq" id="WP_136498016.1">
    <property type="nucleotide sequence ID" value="NZ_CP046052.1"/>
</dbReference>
<proteinExistence type="predicted"/>
<dbReference type="InterPro" id="IPR017642">
    <property type="entry name" value="DNA_S_mod_DndB"/>
</dbReference>
<dbReference type="InterPro" id="IPR017601">
    <property type="entry name" value="DGQHR-contain_dom"/>
</dbReference>
<feature type="region of interest" description="Disordered" evidence="1">
    <location>
        <begin position="1"/>
        <end position="32"/>
    </location>
</feature>
<dbReference type="OrthoDB" id="9789139at2"/>
<dbReference type="KEGG" id="mhey:H2LOC_015790"/>
<keyword evidence="3" id="KW-1185">Reference proteome</keyword>
<dbReference type="AlphaFoldDB" id="A0A6B8KHC9"/>
<accession>A0A6B8KHC9</accession>
<sequence length="357" mass="39523">MGRGQTVPTKGSGRRTPRPDVNSAESAAPPDGGIVAETALLVTQGEHRFYSTVLPSDVLAATCAAETRQENPIDGFQRLLDERRAREIADYIDSGFGSAPSAVILSAQPGAGLQYDDASRTLRFRKVARSFLIIDGQHRIFGFNLAKRRVNVPVVIYNKLTRAQECQLFMDVNTKQRPVPPELLLDIRRLSESETEAEALLHNVFDLFCSRDDSALKGLLSPSERRKGMISRVTFNAALKAIDGTFVEAGPLDVYRVLNPYLRACVAGLKLHEAEANIVNPALFKALLLLFPDIAERVSERFNGVYTLANFEALSQPFFRRLKKNELPKPGAGHLALYEHFRKTLAAGFALKLWLFG</sequence>
<protein>
    <submittedName>
        <fullName evidence="2">DGQHR domain-containing protein</fullName>
    </submittedName>
</protein>
<reference evidence="2 3" key="1">
    <citation type="submission" date="2019-11" db="EMBL/GenBank/DDBJ databases">
        <title>The genome sequence of Methylocystis heyeri.</title>
        <authorList>
            <person name="Oshkin I.Y."/>
            <person name="Miroshnikov K."/>
            <person name="Dedysh S.N."/>
        </authorList>
    </citation>
    <scope>NUCLEOTIDE SEQUENCE [LARGE SCALE GENOMIC DNA]</scope>
    <source>
        <strain evidence="2 3">H2</strain>
    </source>
</reference>
<name>A0A6B8KHC9_9HYPH</name>
<evidence type="ECO:0000256" key="1">
    <source>
        <dbReference type="SAM" id="MobiDB-lite"/>
    </source>
</evidence>
<dbReference type="Pfam" id="PF14072">
    <property type="entry name" value="DndB"/>
    <property type="match status" value="1"/>
</dbReference>
<gene>
    <name evidence="2" type="ORF">H2LOC_015790</name>
</gene>
<dbReference type="EMBL" id="CP046052">
    <property type="protein sequence ID" value="QGM47032.1"/>
    <property type="molecule type" value="Genomic_DNA"/>
</dbReference>